<comment type="caution">
    <text evidence="2">The sequence shown here is derived from an EMBL/GenBank/DDBJ whole genome shotgun (WGS) entry which is preliminary data.</text>
</comment>
<protein>
    <submittedName>
        <fullName evidence="2">Uncharacterized protein</fullName>
    </submittedName>
</protein>
<feature type="region of interest" description="Disordered" evidence="1">
    <location>
        <begin position="26"/>
        <end position="48"/>
    </location>
</feature>
<evidence type="ECO:0000313" key="2">
    <source>
        <dbReference type="EMBL" id="KAK9037477.1"/>
    </source>
</evidence>
<name>A0ABR2TJS0_9ROSI</name>
<gene>
    <name evidence="2" type="ORF">V6N11_022388</name>
</gene>
<organism evidence="2 3">
    <name type="scientific">Hibiscus sabdariffa</name>
    <name type="common">roselle</name>
    <dbReference type="NCBI Taxonomy" id="183260"/>
    <lineage>
        <taxon>Eukaryota</taxon>
        <taxon>Viridiplantae</taxon>
        <taxon>Streptophyta</taxon>
        <taxon>Embryophyta</taxon>
        <taxon>Tracheophyta</taxon>
        <taxon>Spermatophyta</taxon>
        <taxon>Magnoliopsida</taxon>
        <taxon>eudicotyledons</taxon>
        <taxon>Gunneridae</taxon>
        <taxon>Pentapetalae</taxon>
        <taxon>rosids</taxon>
        <taxon>malvids</taxon>
        <taxon>Malvales</taxon>
        <taxon>Malvaceae</taxon>
        <taxon>Malvoideae</taxon>
        <taxon>Hibiscus</taxon>
    </lineage>
</organism>
<dbReference type="EMBL" id="JBBPBN010000005">
    <property type="protein sequence ID" value="KAK9037477.1"/>
    <property type="molecule type" value="Genomic_DNA"/>
</dbReference>
<evidence type="ECO:0000256" key="1">
    <source>
        <dbReference type="SAM" id="MobiDB-lite"/>
    </source>
</evidence>
<evidence type="ECO:0000313" key="3">
    <source>
        <dbReference type="Proteomes" id="UP001396334"/>
    </source>
</evidence>
<proteinExistence type="predicted"/>
<dbReference type="Proteomes" id="UP001396334">
    <property type="component" value="Unassembled WGS sequence"/>
</dbReference>
<sequence>MEEGCTKPENLWRMRKRSQEIPWLESKPQGKWKNGNRSARRPTHSQELGGWPEIARIRSTMLMKFEVMRKYYISTVV</sequence>
<accession>A0ABR2TJS0</accession>
<reference evidence="2 3" key="1">
    <citation type="journal article" date="2024" name="G3 (Bethesda)">
        <title>Genome assembly of Hibiscus sabdariffa L. provides insights into metabolisms of medicinal natural products.</title>
        <authorList>
            <person name="Kim T."/>
        </authorList>
    </citation>
    <scope>NUCLEOTIDE SEQUENCE [LARGE SCALE GENOMIC DNA]</scope>
    <source>
        <strain evidence="2">TK-2024</strain>
        <tissue evidence="2">Old leaves</tissue>
    </source>
</reference>
<keyword evidence="3" id="KW-1185">Reference proteome</keyword>